<dbReference type="GeneID" id="35605188"/>
<dbReference type="EMBL" id="FJUY01000021">
    <property type="protein sequence ID" value="CZT24415.1"/>
    <property type="molecule type" value="Genomic_DNA"/>
</dbReference>
<protein>
    <submittedName>
        <fullName evidence="1">Uncharacterized protein</fullName>
    </submittedName>
</protein>
<evidence type="ECO:0000313" key="1">
    <source>
        <dbReference type="EMBL" id="CZT24415.1"/>
    </source>
</evidence>
<sequence length="151" mass="17208">MFEVASGASWMSNSSRCGRIARKSRWSAKGSMAVYENERRDDHDTACRSRAAKQFIIDSTKDGGPRSKYSEIAFCAQSRRWMDTHVQCKMRPRFQHQNAVCRNSVQAPIGRHTLRPDSCIKSLLCTPRTRRNLASQFEKVVVHLLKSPFSG</sequence>
<dbReference type="RefSeq" id="XP_023631139.1">
    <property type="nucleotide sequence ID" value="XM_023775371.1"/>
</dbReference>
<organism evidence="1 2">
    <name type="scientific">Ramularia collo-cygni</name>
    <dbReference type="NCBI Taxonomy" id="112498"/>
    <lineage>
        <taxon>Eukaryota</taxon>
        <taxon>Fungi</taxon>
        <taxon>Dikarya</taxon>
        <taxon>Ascomycota</taxon>
        <taxon>Pezizomycotina</taxon>
        <taxon>Dothideomycetes</taxon>
        <taxon>Dothideomycetidae</taxon>
        <taxon>Mycosphaerellales</taxon>
        <taxon>Mycosphaerellaceae</taxon>
        <taxon>Ramularia</taxon>
    </lineage>
</organism>
<gene>
    <name evidence="1" type="ORF">RCC_10139</name>
</gene>
<reference evidence="1 2" key="1">
    <citation type="submission" date="2016-03" db="EMBL/GenBank/DDBJ databases">
        <authorList>
            <person name="Ploux O."/>
        </authorList>
    </citation>
    <scope>NUCLEOTIDE SEQUENCE [LARGE SCALE GENOMIC DNA]</scope>
    <source>
        <strain evidence="1 2">URUG2</strain>
    </source>
</reference>
<dbReference type="AlphaFoldDB" id="A0A2D3VEZ3"/>
<keyword evidence="2" id="KW-1185">Reference proteome</keyword>
<accession>A0A2D3VEZ3</accession>
<evidence type="ECO:0000313" key="2">
    <source>
        <dbReference type="Proteomes" id="UP000225277"/>
    </source>
</evidence>
<name>A0A2D3VEZ3_9PEZI</name>
<proteinExistence type="predicted"/>
<dbReference type="Proteomes" id="UP000225277">
    <property type="component" value="Unassembled WGS sequence"/>
</dbReference>